<dbReference type="GO" id="GO:0045454">
    <property type="term" value="P:cell redox homeostasis"/>
    <property type="evidence" value="ECO:0007669"/>
    <property type="project" value="TreeGrafter"/>
</dbReference>
<dbReference type="HOGENOM" id="CLU_072440_2_0_5"/>
<dbReference type="CDD" id="cd03013">
    <property type="entry name" value="PRX5_like"/>
    <property type="match status" value="1"/>
</dbReference>
<proteinExistence type="inferred from homology"/>
<keyword evidence="7" id="KW-1185">Reference proteome</keyword>
<comment type="catalytic activity">
    <reaction evidence="4">
        <text>a hydroperoxide + 2 glutathione = an alcohol + glutathione disulfide + H2O</text>
        <dbReference type="Rhea" id="RHEA:62632"/>
        <dbReference type="ChEBI" id="CHEBI:15377"/>
        <dbReference type="ChEBI" id="CHEBI:30879"/>
        <dbReference type="ChEBI" id="CHEBI:35924"/>
        <dbReference type="ChEBI" id="CHEBI:57925"/>
        <dbReference type="ChEBI" id="CHEBI:58297"/>
        <dbReference type="EC" id="1.11.1.27"/>
    </reaction>
</comment>
<keyword evidence="1 4" id="KW-0575">Peroxidase</keyword>
<dbReference type="PANTHER" id="PTHR10430:SF16">
    <property type="entry name" value="PEROXIREDOXIN-5, MITOCHONDRIAL"/>
    <property type="match status" value="1"/>
</dbReference>
<dbReference type="InterPro" id="IPR036249">
    <property type="entry name" value="Thioredoxin-like_sf"/>
</dbReference>
<dbReference type="EC" id="1.11.1.27" evidence="4"/>
<dbReference type="InterPro" id="IPR013766">
    <property type="entry name" value="Thioredoxin_domain"/>
</dbReference>
<feature type="active site" description="Cysteine sulfenic acid (-SOH) intermediate" evidence="3">
    <location>
        <position position="56"/>
    </location>
</feature>
<protein>
    <recommendedName>
        <fullName evidence="4">Glutathione-dependent peroxiredoxin</fullName>
        <ecNumber evidence="4">1.11.1.27</ecNumber>
    </recommendedName>
</protein>
<dbReference type="eggNOG" id="COG0678">
    <property type="taxonomic scope" value="Bacteria"/>
</dbReference>
<dbReference type="Gene3D" id="3.40.30.10">
    <property type="entry name" value="Glutaredoxin"/>
    <property type="match status" value="1"/>
</dbReference>
<evidence type="ECO:0000256" key="4">
    <source>
        <dbReference type="RuleBase" id="RU366011"/>
    </source>
</evidence>
<comment type="function">
    <text evidence="4">Thiol-specific peroxidase that catalyzes the reduction of hydrogen peroxide and organic hydroperoxides to water and alcohols, respectively. Plays a role in cell protection against oxidative stress by detoxifying peroxides.</text>
</comment>
<evidence type="ECO:0000259" key="5">
    <source>
        <dbReference type="PROSITE" id="PS51352"/>
    </source>
</evidence>
<evidence type="ECO:0000313" key="7">
    <source>
        <dbReference type="Proteomes" id="UP000003947"/>
    </source>
</evidence>
<evidence type="ECO:0000256" key="1">
    <source>
        <dbReference type="ARBA" id="ARBA00022559"/>
    </source>
</evidence>
<keyword evidence="4" id="KW-0049">Antioxidant</keyword>
<gene>
    <name evidence="6" type="ORF">MicloDRAFT_00070380</name>
</gene>
<keyword evidence="2 4" id="KW-0560">Oxidoreductase</keyword>
<dbReference type="GO" id="GO:0008379">
    <property type="term" value="F:thioredoxin peroxidase activity"/>
    <property type="evidence" value="ECO:0007669"/>
    <property type="project" value="InterPro"/>
</dbReference>
<feature type="domain" description="Thioredoxin" evidence="5">
    <location>
        <begin position="1"/>
        <end position="178"/>
    </location>
</feature>
<organism evidence="6 7">
    <name type="scientific">Microvirga lotononidis</name>
    <dbReference type="NCBI Taxonomy" id="864069"/>
    <lineage>
        <taxon>Bacteria</taxon>
        <taxon>Pseudomonadati</taxon>
        <taxon>Pseudomonadota</taxon>
        <taxon>Alphaproteobacteria</taxon>
        <taxon>Hyphomicrobiales</taxon>
        <taxon>Methylobacteriaceae</taxon>
        <taxon>Microvirga</taxon>
    </lineage>
</organism>
<keyword evidence="4" id="KW-0676">Redox-active center</keyword>
<dbReference type="Proteomes" id="UP000003947">
    <property type="component" value="Unassembled WGS sequence"/>
</dbReference>
<dbReference type="AlphaFoldDB" id="I4YK93"/>
<dbReference type="PROSITE" id="PS51352">
    <property type="entry name" value="THIOREDOXIN_2"/>
    <property type="match status" value="1"/>
</dbReference>
<dbReference type="PANTHER" id="PTHR10430">
    <property type="entry name" value="PEROXIREDOXIN"/>
    <property type="match status" value="1"/>
</dbReference>
<dbReference type="STRING" id="864069.MicloDRAFT_00070380"/>
<dbReference type="InterPro" id="IPR037944">
    <property type="entry name" value="PRX5-like"/>
</dbReference>
<dbReference type="RefSeq" id="WP_009495344.1">
    <property type="nucleotide sequence ID" value="NZ_CP141049.1"/>
</dbReference>
<evidence type="ECO:0000256" key="3">
    <source>
        <dbReference type="PIRSR" id="PIRSR637944-1"/>
    </source>
</evidence>
<comment type="similarity">
    <text evidence="4">Belongs to the peroxiredoxin family. Prx5 subfamily.</text>
</comment>
<dbReference type="GO" id="GO:0005737">
    <property type="term" value="C:cytoplasm"/>
    <property type="evidence" value="ECO:0007669"/>
    <property type="project" value="TreeGrafter"/>
</dbReference>
<evidence type="ECO:0000256" key="2">
    <source>
        <dbReference type="ARBA" id="ARBA00023002"/>
    </source>
</evidence>
<dbReference type="Pfam" id="PF08534">
    <property type="entry name" value="Redoxin"/>
    <property type="match status" value="1"/>
</dbReference>
<accession>I4YK93</accession>
<sequence>MTVNKMVPFVTFRTRVRDESIERPNPYRWEDKTSDDYFSGKRVVLFSLPGAFSPTCSTYQLPDFEKLYDEFEREGINAIYCISVNDAFVMNAWGKALGSQKVKLIPDGSGEFTRKMGMLVAKENLGFGMRSWRYAAVIDNGVVEQWFEEDGFSDNCETDPYGISSPQNVLEALKSFQTAAAARPGRVNISQIP</sequence>
<dbReference type="GO" id="GO:0034599">
    <property type="term" value="P:cellular response to oxidative stress"/>
    <property type="evidence" value="ECO:0007669"/>
    <property type="project" value="InterPro"/>
</dbReference>
<dbReference type="PATRIC" id="fig|864069.3.peg.7539"/>
<dbReference type="OrthoDB" id="9800621at2"/>
<reference evidence="6 7" key="1">
    <citation type="submission" date="2012-02" db="EMBL/GenBank/DDBJ databases">
        <title>Improved High-Quality Draft sequence of Microvirga sp. WSM3557.</title>
        <authorList>
            <consortium name="US DOE Joint Genome Institute"/>
            <person name="Lucas S."/>
            <person name="Han J."/>
            <person name="Lapidus A."/>
            <person name="Cheng J.-F."/>
            <person name="Goodwin L."/>
            <person name="Pitluck S."/>
            <person name="Peters L."/>
            <person name="Zhang X."/>
            <person name="Detter J.C."/>
            <person name="Han C."/>
            <person name="Tapia R."/>
            <person name="Land M."/>
            <person name="Hauser L."/>
            <person name="Kyrpides N."/>
            <person name="Ivanova N."/>
            <person name="Pagani I."/>
            <person name="Brau L."/>
            <person name="Yates R."/>
            <person name="O'Hara G."/>
            <person name="Rui T."/>
            <person name="Howieson J."/>
            <person name="Reeve W."/>
            <person name="Woyke T."/>
        </authorList>
    </citation>
    <scope>NUCLEOTIDE SEQUENCE [LARGE SCALE GENOMIC DNA]</scope>
    <source>
        <strain evidence="6 7">WSM3557</strain>
    </source>
</reference>
<dbReference type="SUPFAM" id="SSF52833">
    <property type="entry name" value="Thioredoxin-like"/>
    <property type="match status" value="1"/>
</dbReference>
<evidence type="ECO:0000313" key="6">
    <source>
        <dbReference type="EMBL" id="EIM24385.1"/>
    </source>
</evidence>
<dbReference type="GO" id="GO:0042744">
    <property type="term" value="P:hydrogen peroxide catabolic process"/>
    <property type="evidence" value="ECO:0007669"/>
    <property type="project" value="TreeGrafter"/>
</dbReference>
<dbReference type="InterPro" id="IPR013740">
    <property type="entry name" value="Redoxin"/>
</dbReference>
<dbReference type="EMBL" id="JH660649">
    <property type="protein sequence ID" value="EIM24385.1"/>
    <property type="molecule type" value="Genomic_DNA"/>
</dbReference>
<name>I4YK93_9HYPH</name>